<dbReference type="InterPro" id="IPR044665">
    <property type="entry name" value="E_coli_cyclophilin_A-like"/>
</dbReference>
<evidence type="ECO:0000259" key="6">
    <source>
        <dbReference type="PROSITE" id="PS50072"/>
    </source>
</evidence>
<dbReference type="PRINTS" id="PR00153">
    <property type="entry name" value="CSAPPISMRASE"/>
</dbReference>
<dbReference type="PROSITE" id="PS00170">
    <property type="entry name" value="CSA_PPIASE_1"/>
    <property type="match status" value="1"/>
</dbReference>
<dbReference type="InterPro" id="IPR020892">
    <property type="entry name" value="Cyclophilin-type_PPIase_CS"/>
</dbReference>
<evidence type="ECO:0000256" key="2">
    <source>
        <dbReference type="ARBA" id="ARBA00007365"/>
    </source>
</evidence>
<reference evidence="8" key="1">
    <citation type="journal article" date="2019" name="Int. J. Syst. Evol. Microbiol.">
        <title>The Global Catalogue of Microorganisms (GCM) 10K type strain sequencing project: providing services to taxonomists for standard genome sequencing and annotation.</title>
        <authorList>
            <consortium name="The Broad Institute Genomics Platform"/>
            <consortium name="The Broad Institute Genome Sequencing Center for Infectious Disease"/>
            <person name="Wu L."/>
            <person name="Ma J."/>
        </authorList>
    </citation>
    <scope>NUCLEOTIDE SEQUENCE [LARGE SCALE GENOMIC DNA]</scope>
    <source>
        <strain evidence="8">KCTC 52237</strain>
    </source>
</reference>
<dbReference type="EMBL" id="JBHRTF010000006">
    <property type="protein sequence ID" value="MFC3117071.1"/>
    <property type="molecule type" value="Genomic_DNA"/>
</dbReference>
<dbReference type="InterPro" id="IPR024936">
    <property type="entry name" value="Cyclophilin-type_PPIase"/>
</dbReference>
<dbReference type="GO" id="GO:0016853">
    <property type="term" value="F:isomerase activity"/>
    <property type="evidence" value="ECO:0007669"/>
    <property type="project" value="UniProtKB-KW"/>
</dbReference>
<dbReference type="EC" id="5.2.1.8" evidence="5"/>
<gene>
    <name evidence="7" type="ORF">ACFODX_15995</name>
</gene>
<comment type="similarity">
    <text evidence="2 5">Belongs to the cyclophilin-type PPIase family.</text>
</comment>
<dbReference type="InterPro" id="IPR002130">
    <property type="entry name" value="Cyclophilin-type_PPIase_dom"/>
</dbReference>
<protein>
    <recommendedName>
        <fullName evidence="5">Peptidyl-prolyl cis-trans isomerase</fullName>
        <shortName evidence="5">PPIase</shortName>
        <ecNumber evidence="5">5.2.1.8</ecNumber>
    </recommendedName>
</protein>
<comment type="caution">
    <text evidence="7">The sequence shown here is derived from an EMBL/GenBank/DDBJ whole genome shotgun (WGS) entry which is preliminary data.</text>
</comment>
<evidence type="ECO:0000313" key="8">
    <source>
        <dbReference type="Proteomes" id="UP001595555"/>
    </source>
</evidence>
<keyword evidence="3 5" id="KW-0697">Rotamase</keyword>
<dbReference type="Proteomes" id="UP001595555">
    <property type="component" value="Unassembled WGS sequence"/>
</dbReference>
<accession>A0ABV7FHK0</accession>
<dbReference type="RefSeq" id="WP_378120981.1">
    <property type="nucleotide sequence ID" value="NZ_JBHRTF010000006.1"/>
</dbReference>
<dbReference type="Gene3D" id="2.40.100.10">
    <property type="entry name" value="Cyclophilin-like"/>
    <property type="match status" value="1"/>
</dbReference>
<dbReference type="PROSITE" id="PS50072">
    <property type="entry name" value="CSA_PPIASE_2"/>
    <property type="match status" value="1"/>
</dbReference>
<dbReference type="CDD" id="cd01920">
    <property type="entry name" value="cyclophilin_EcCYP_like"/>
    <property type="match status" value="1"/>
</dbReference>
<evidence type="ECO:0000256" key="5">
    <source>
        <dbReference type="RuleBase" id="RU363019"/>
    </source>
</evidence>
<dbReference type="Pfam" id="PF00160">
    <property type="entry name" value="Pro_isomerase"/>
    <property type="match status" value="1"/>
</dbReference>
<dbReference type="InterPro" id="IPR029000">
    <property type="entry name" value="Cyclophilin-like_dom_sf"/>
</dbReference>
<comment type="catalytic activity">
    <reaction evidence="5">
        <text>[protein]-peptidylproline (omega=180) = [protein]-peptidylproline (omega=0)</text>
        <dbReference type="Rhea" id="RHEA:16237"/>
        <dbReference type="Rhea" id="RHEA-COMP:10747"/>
        <dbReference type="Rhea" id="RHEA-COMP:10748"/>
        <dbReference type="ChEBI" id="CHEBI:83833"/>
        <dbReference type="ChEBI" id="CHEBI:83834"/>
        <dbReference type="EC" id="5.2.1.8"/>
    </reaction>
</comment>
<evidence type="ECO:0000256" key="4">
    <source>
        <dbReference type="ARBA" id="ARBA00023235"/>
    </source>
</evidence>
<keyword evidence="4 5" id="KW-0413">Isomerase</keyword>
<evidence type="ECO:0000256" key="1">
    <source>
        <dbReference type="ARBA" id="ARBA00002388"/>
    </source>
</evidence>
<dbReference type="PANTHER" id="PTHR43246">
    <property type="entry name" value="PEPTIDYL-PROLYL CIS-TRANS ISOMERASE CYP38, CHLOROPLASTIC"/>
    <property type="match status" value="1"/>
</dbReference>
<proteinExistence type="inferred from homology"/>
<feature type="domain" description="PPIase cyclophilin-type" evidence="6">
    <location>
        <begin position="1"/>
        <end position="162"/>
    </location>
</feature>
<comment type="function">
    <text evidence="1 5">PPIases accelerate the folding of proteins. It catalyzes the cis-trans isomerization of proline imidic peptide bonds in oligopeptides.</text>
</comment>
<evidence type="ECO:0000256" key="3">
    <source>
        <dbReference type="ARBA" id="ARBA00023110"/>
    </source>
</evidence>
<name>A0ABV7FHK0_9GAMM</name>
<dbReference type="SUPFAM" id="SSF50891">
    <property type="entry name" value="Cyclophilin-like"/>
    <property type="match status" value="1"/>
</dbReference>
<keyword evidence="8" id="KW-1185">Reference proteome</keyword>
<dbReference type="PIRSF" id="PIRSF001467">
    <property type="entry name" value="Peptidylpro_ismrse"/>
    <property type="match status" value="1"/>
</dbReference>
<sequence length="164" mass="17983">MITLHTNYGDIVIELDFDKAPNTAANFKQYIEEGFYNGTIFHRVIDGFMIQGGGFTEDFQQKTTRDPIQNEADNGLQNLTGTLAMARTNDPHSATAQFFINVKDNSFLNHSGKNSSGWGYCVFGKVVGGMDVVNKIKGVKTGSKGFHQDVPKEAVIIQSATIAE</sequence>
<evidence type="ECO:0000313" key="7">
    <source>
        <dbReference type="EMBL" id="MFC3117071.1"/>
    </source>
</evidence>
<organism evidence="7 8">
    <name type="scientific">Cellvibrio fontiphilus</name>
    <dbReference type="NCBI Taxonomy" id="1815559"/>
    <lineage>
        <taxon>Bacteria</taxon>
        <taxon>Pseudomonadati</taxon>
        <taxon>Pseudomonadota</taxon>
        <taxon>Gammaproteobacteria</taxon>
        <taxon>Cellvibrionales</taxon>
        <taxon>Cellvibrionaceae</taxon>
        <taxon>Cellvibrio</taxon>
    </lineage>
</organism>